<dbReference type="EMBL" id="FZNT01000004">
    <property type="protein sequence ID" value="SNR50595.1"/>
    <property type="molecule type" value="Genomic_DNA"/>
</dbReference>
<dbReference type="PANTHER" id="PTHR24045:SF0">
    <property type="entry name" value="N-ACETYLGLUCOSAMINE-1-PHOSPHOTRANSFERASE SUBUNITS ALPHA_BETA"/>
    <property type="match status" value="1"/>
</dbReference>
<dbReference type="PANTHER" id="PTHR24045">
    <property type="match status" value="1"/>
</dbReference>
<dbReference type="InterPro" id="IPR021520">
    <property type="entry name" value="Stealth_CR2"/>
</dbReference>
<keyword evidence="2" id="KW-0808">Transferase</keyword>
<dbReference type="GO" id="GO:0000271">
    <property type="term" value="P:polysaccharide biosynthetic process"/>
    <property type="evidence" value="ECO:0007669"/>
    <property type="project" value="UniProtKB-KW"/>
</dbReference>
<evidence type="ECO:0000313" key="6">
    <source>
        <dbReference type="EMBL" id="SNR50595.1"/>
    </source>
</evidence>
<dbReference type="InterPro" id="IPR047141">
    <property type="entry name" value="Stealth"/>
</dbReference>
<dbReference type="OrthoDB" id="9776077at2"/>
<evidence type="ECO:0000256" key="2">
    <source>
        <dbReference type="ARBA" id="ARBA00022679"/>
    </source>
</evidence>
<dbReference type="Pfam" id="PF17101">
    <property type="entry name" value="Stealth_CR1"/>
    <property type="match status" value="1"/>
</dbReference>
<feature type="domain" description="Stealth protein CR2 conserved region 2" evidence="4">
    <location>
        <begin position="43"/>
        <end position="150"/>
    </location>
</feature>
<protein>
    <submittedName>
        <fullName evidence="6">Stealth protein CR1, conserved region 1</fullName>
    </submittedName>
</protein>
<evidence type="ECO:0000259" key="4">
    <source>
        <dbReference type="Pfam" id="PF11380"/>
    </source>
</evidence>
<dbReference type="Pfam" id="PF11380">
    <property type="entry name" value="Stealth_CR2"/>
    <property type="match status" value="1"/>
</dbReference>
<evidence type="ECO:0000313" key="7">
    <source>
        <dbReference type="Proteomes" id="UP000198384"/>
    </source>
</evidence>
<gene>
    <name evidence="6" type="ORF">SAMN06265371_10490</name>
</gene>
<comment type="similarity">
    <text evidence="1">Belongs to the stealth family.</text>
</comment>
<dbReference type="GO" id="GO:0016772">
    <property type="term" value="F:transferase activity, transferring phosphorus-containing groups"/>
    <property type="evidence" value="ECO:0007669"/>
    <property type="project" value="InterPro"/>
</dbReference>
<name>A0A238WVK2_9FLAO</name>
<keyword evidence="7" id="KW-1185">Reference proteome</keyword>
<keyword evidence="3" id="KW-0270">Exopolysaccharide synthesis</keyword>
<evidence type="ECO:0000259" key="5">
    <source>
        <dbReference type="Pfam" id="PF17101"/>
    </source>
</evidence>
<dbReference type="RefSeq" id="WP_089381208.1">
    <property type="nucleotide sequence ID" value="NZ_FZNT01000004.1"/>
</dbReference>
<proteinExistence type="inferred from homology"/>
<organism evidence="6 7">
    <name type="scientific">Lutibacter agarilyticus</name>
    <dbReference type="NCBI Taxonomy" id="1109740"/>
    <lineage>
        <taxon>Bacteria</taxon>
        <taxon>Pseudomonadati</taxon>
        <taxon>Bacteroidota</taxon>
        <taxon>Flavobacteriia</taxon>
        <taxon>Flavobacteriales</taxon>
        <taxon>Flavobacteriaceae</taxon>
        <taxon>Lutibacter</taxon>
    </lineage>
</organism>
<dbReference type="Proteomes" id="UP000198384">
    <property type="component" value="Unassembled WGS sequence"/>
</dbReference>
<dbReference type="AlphaFoldDB" id="A0A238WVK2"/>
<dbReference type="InterPro" id="IPR031358">
    <property type="entry name" value="Stealth_CR1"/>
</dbReference>
<evidence type="ECO:0000256" key="3">
    <source>
        <dbReference type="ARBA" id="ARBA00023169"/>
    </source>
</evidence>
<accession>A0A238WVK2</accession>
<feature type="domain" description="Stealth protein CR1 conserved region 1" evidence="5">
    <location>
        <begin position="5"/>
        <end position="31"/>
    </location>
</feature>
<evidence type="ECO:0000256" key="1">
    <source>
        <dbReference type="ARBA" id="ARBA00007583"/>
    </source>
</evidence>
<reference evidence="6 7" key="1">
    <citation type="submission" date="2017-06" db="EMBL/GenBank/DDBJ databases">
        <authorList>
            <person name="Kim H.J."/>
            <person name="Triplett B.A."/>
        </authorList>
    </citation>
    <scope>NUCLEOTIDE SEQUENCE [LARGE SCALE GENOMIC DNA]</scope>
    <source>
        <strain evidence="6 7">DSM 29150</strain>
    </source>
</reference>
<sequence>MNKDFPIDIVIPWVDGNERKLKEKMKLYVENKELFESKNFRTRFDQVEEIKFSIDSILKFAPYIRTIFLVTDSQVPNFLIEGIRTEKYSKVKIIDHKVIFKGYEKYLPTFNCLPIETMLTKIPNLAEHFIYFNDDFFLIKETKPSDFFVNSTPVLRGKWKQFNNKVWYKIVYSKLLNLLGEKHKNEIWGFKKGQQIIAHKLGFKKYFKFDHTPAPIRKSTLENYFSKNPEMRDLNIKHRFRHPEQFTFQGLANHIEIKNKTCVIKYNYQLEYFGSYKKPFLWYKFVLWLTNKNSSKLFLCLQSLDQCSPNKLNYFRKWFAKTFEN</sequence>